<accession>A0A3N4Z4A0</accession>
<name>A0A3N4Z4A0_9MICO</name>
<dbReference type="AlphaFoldDB" id="A0A3N4Z4A0"/>
<evidence type="ECO:0008006" key="3">
    <source>
        <dbReference type="Google" id="ProtNLM"/>
    </source>
</evidence>
<evidence type="ECO:0000313" key="2">
    <source>
        <dbReference type="Proteomes" id="UP000280501"/>
    </source>
</evidence>
<protein>
    <recommendedName>
        <fullName evidence="3">Circularly permuted ATP-grasp superfamily protein</fullName>
    </recommendedName>
</protein>
<reference evidence="1 2" key="1">
    <citation type="submission" date="2018-11" db="EMBL/GenBank/DDBJ databases">
        <title>Sequencing the genomes of 1000 actinobacteria strains.</title>
        <authorList>
            <person name="Klenk H.-P."/>
        </authorList>
    </citation>
    <scope>NUCLEOTIDE SEQUENCE [LARGE SCALE GENOMIC DNA]</scope>
    <source>
        <strain evidence="1 2">DSM 15700</strain>
    </source>
</reference>
<organism evidence="1 2">
    <name type="scientific">Myceligenerans xiligouense</name>
    <dbReference type="NCBI Taxonomy" id="253184"/>
    <lineage>
        <taxon>Bacteria</taxon>
        <taxon>Bacillati</taxon>
        <taxon>Actinomycetota</taxon>
        <taxon>Actinomycetes</taxon>
        <taxon>Micrococcales</taxon>
        <taxon>Promicromonosporaceae</taxon>
        <taxon>Myceligenerans</taxon>
    </lineage>
</organism>
<gene>
    <name evidence="1" type="ORF">EDD34_1352</name>
</gene>
<keyword evidence="2" id="KW-1185">Reference proteome</keyword>
<evidence type="ECO:0000313" key="1">
    <source>
        <dbReference type="EMBL" id="RPF20748.1"/>
    </source>
</evidence>
<dbReference type="RefSeq" id="WP_123813874.1">
    <property type="nucleotide sequence ID" value="NZ_RKQZ01000001.1"/>
</dbReference>
<dbReference type="OrthoDB" id="8041036at2"/>
<proteinExistence type="predicted"/>
<dbReference type="EMBL" id="RKQZ01000001">
    <property type="protein sequence ID" value="RPF20748.1"/>
    <property type="molecule type" value="Genomic_DNA"/>
</dbReference>
<dbReference type="Proteomes" id="UP000280501">
    <property type="component" value="Unassembled WGS sequence"/>
</dbReference>
<sequence>MNDLAALRLENGPTAELLDDPEAARTDTTTAPFDRFRAWFPRPVLSRPTVLTHDESLSLDADLTGLLGLLQSLPERLFGGDLLAFARAVGWRGALLPEVLSLAGGAPVPLGRADLVRSPEGFKTVEFNTSSSLGSFEFGELCRAFLSVPSFARFAERENLGYVDPLAHMADTLLSATGHLPGQRPVIAVTRWVTAGVAVNPSLFVDLMRDLGFRVVVCTIDQLAQRKDGLYVGDLRIDVVHRAFLLQNVLATENALELLAPLARARDAGQVRLFTGLAADLYGAKACLALLSDPRHEDAFTQEERTLVARALPWTRRLADEPTVVDGRTESLVDHVLAHQDDLLLKPGIGNAGRGVMAGWLVSGEEWASAVRSAVSTNDHVVQRRVESAGERFVAPGEPPVAADYLLHWGLFVTAAGLSGGFVKGLPDTPQDVRFLGDGSHVGCIFQQHVDTTRN</sequence>
<dbReference type="SUPFAM" id="SSF56059">
    <property type="entry name" value="Glutathione synthetase ATP-binding domain-like"/>
    <property type="match status" value="1"/>
</dbReference>
<comment type="caution">
    <text evidence="1">The sequence shown here is derived from an EMBL/GenBank/DDBJ whole genome shotgun (WGS) entry which is preliminary data.</text>
</comment>